<reference evidence="2 3" key="1">
    <citation type="submission" date="2017-02" db="EMBL/GenBank/DDBJ databases">
        <authorList>
            <person name="Peterson S.W."/>
        </authorList>
    </citation>
    <scope>NUCLEOTIDE SEQUENCE [LARGE SCALE GENOMIC DNA]</scope>
    <source>
        <strain evidence="2 3">VKM Ac-2059</strain>
    </source>
</reference>
<evidence type="ECO:0000313" key="2">
    <source>
        <dbReference type="EMBL" id="SKC43522.1"/>
    </source>
</evidence>
<feature type="compositionally biased region" description="Low complexity" evidence="1">
    <location>
        <begin position="12"/>
        <end position="22"/>
    </location>
</feature>
<proteinExistence type="predicted"/>
<feature type="compositionally biased region" description="Basic and acidic residues" evidence="1">
    <location>
        <begin position="66"/>
        <end position="77"/>
    </location>
</feature>
<dbReference type="RefSeq" id="WP_079727070.1">
    <property type="nucleotide sequence ID" value="NZ_FUZP01000001.1"/>
</dbReference>
<feature type="region of interest" description="Disordered" evidence="1">
    <location>
        <begin position="1"/>
        <end position="77"/>
    </location>
</feature>
<name>A0A1T5IWQ7_9MICO</name>
<dbReference type="OrthoDB" id="4991543at2"/>
<keyword evidence="3" id="KW-1185">Reference proteome</keyword>
<dbReference type="EMBL" id="FUZP01000001">
    <property type="protein sequence ID" value="SKC43522.1"/>
    <property type="molecule type" value="Genomic_DNA"/>
</dbReference>
<gene>
    <name evidence="2" type="ORF">SAMN06309945_0928</name>
</gene>
<dbReference type="STRING" id="123320.SAMN06309945_0928"/>
<organism evidence="2 3">
    <name type="scientific">Okibacterium fritillariae</name>
    <dbReference type="NCBI Taxonomy" id="123320"/>
    <lineage>
        <taxon>Bacteria</taxon>
        <taxon>Bacillati</taxon>
        <taxon>Actinomycetota</taxon>
        <taxon>Actinomycetes</taxon>
        <taxon>Micrococcales</taxon>
        <taxon>Microbacteriaceae</taxon>
        <taxon>Okibacterium</taxon>
    </lineage>
</organism>
<dbReference type="Proteomes" id="UP000190857">
    <property type="component" value="Unassembled WGS sequence"/>
</dbReference>
<protein>
    <submittedName>
        <fullName evidence="2">Uncharacterized protein</fullName>
    </submittedName>
</protein>
<evidence type="ECO:0000256" key="1">
    <source>
        <dbReference type="SAM" id="MobiDB-lite"/>
    </source>
</evidence>
<sequence>MSSAGDEPLVPARAAESSVRRVAGSRRVVRPGNEAADPTPHDTTSRLEEDAETGARPGAAPSGNDEQLRRDKPPHWG</sequence>
<feature type="compositionally biased region" description="Basic and acidic residues" evidence="1">
    <location>
        <begin position="39"/>
        <end position="48"/>
    </location>
</feature>
<evidence type="ECO:0000313" key="3">
    <source>
        <dbReference type="Proteomes" id="UP000190857"/>
    </source>
</evidence>
<accession>A0A1T5IWQ7</accession>
<dbReference type="AlphaFoldDB" id="A0A1T5IWQ7"/>